<gene>
    <name evidence="2" type="ORF">TNO010_150074</name>
</gene>
<accession>A0A2I2M868</accession>
<evidence type="ECO:0000313" key="3">
    <source>
        <dbReference type="Proteomes" id="UP000490060"/>
    </source>
</evidence>
<dbReference type="Proteomes" id="UP000490060">
    <property type="component" value="Unassembled WGS sequence"/>
</dbReference>
<evidence type="ECO:0008006" key="4">
    <source>
        <dbReference type="Google" id="ProtNLM"/>
    </source>
</evidence>
<name>A0A2I2M868_9FLAO</name>
<reference evidence="2 3" key="1">
    <citation type="submission" date="2017-11" db="EMBL/GenBank/DDBJ databases">
        <authorList>
            <person name="Duchaud E."/>
        </authorList>
    </citation>
    <scope>NUCLEOTIDE SEQUENCE [LARGE SCALE GENOMIC DNA]</scope>
    <source>
        <strain evidence="2 3">TNO010</strain>
    </source>
</reference>
<proteinExistence type="inferred from homology"/>
<comment type="similarity">
    <text evidence="1">Belongs to the Rv0495c family.</text>
</comment>
<dbReference type="Pfam" id="PF11307">
    <property type="entry name" value="DUF3109"/>
    <property type="match status" value="1"/>
</dbReference>
<organism evidence="2 3">
    <name type="scientific">Tenacibaculum finnmarkense genomovar ulcerans</name>
    <dbReference type="NCBI Taxonomy" id="2781388"/>
    <lineage>
        <taxon>Bacteria</taxon>
        <taxon>Pseudomonadati</taxon>
        <taxon>Bacteroidota</taxon>
        <taxon>Flavobacteriia</taxon>
        <taxon>Flavobacteriales</taxon>
        <taxon>Flavobacteriaceae</taxon>
        <taxon>Tenacibaculum</taxon>
        <taxon>Tenacibaculum finnmarkense</taxon>
    </lineage>
</organism>
<dbReference type="RefSeq" id="WP_058886162.1">
    <property type="nucleotide sequence ID" value="NZ_JAJHTM010000001.1"/>
</dbReference>
<dbReference type="InterPro" id="IPR021458">
    <property type="entry name" value="Rv0495c"/>
</dbReference>
<dbReference type="EMBL" id="OENE01000007">
    <property type="protein sequence ID" value="SOU88124.1"/>
    <property type="molecule type" value="Genomic_DNA"/>
</dbReference>
<evidence type="ECO:0000256" key="1">
    <source>
        <dbReference type="ARBA" id="ARBA00093770"/>
    </source>
</evidence>
<protein>
    <recommendedName>
        <fullName evidence="4">DUF3109 family protein</fullName>
    </recommendedName>
</protein>
<evidence type="ECO:0000313" key="2">
    <source>
        <dbReference type="EMBL" id="SOU88124.1"/>
    </source>
</evidence>
<sequence>MFQLGKTLVSESIIDTDFVCNISACKGACCIDGDAGAPLEKEETKILEDIYPQIKPFLRKEGIEAIEKQGTWITGDFGELETPLINGADCAYVIFDDKNTALCAIEEAYNQGIVDWKKPVSCHLYPVRIKQYSEFSAVNYDKWDICDDACSLGKELQVPVYKFVKQALVRKFGQNWYDELEEVAEKRIKEQERKRVKE</sequence>
<dbReference type="AlphaFoldDB" id="A0A2I2M868"/>